<reference evidence="1 2" key="1">
    <citation type="submission" date="2020-07" db="EMBL/GenBank/DDBJ databases">
        <title>Taxonomic revisions and descriptions of new bacterial species based on genomic comparisons in the high-G+C-content subgroup of the family Alcaligenaceae.</title>
        <authorList>
            <person name="Szabo A."/>
            <person name="Felfoldi T."/>
        </authorList>
    </citation>
    <scope>NUCLEOTIDE SEQUENCE [LARGE SCALE GENOMIC DNA]</scope>
    <source>
        <strain evidence="1 2">DSM 25264</strain>
    </source>
</reference>
<name>A0A853FCX7_9BURK</name>
<dbReference type="EMBL" id="JACCEW010000006">
    <property type="protein sequence ID" value="NYT38655.1"/>
    <property type="molecule type" value="Genomic_DNA"/>
</dbReference>
<evidence type="ECO:0000313" key="1">
    <source>
        <dbReference type="EMBL" id="NYT38655.1"/>
    </source>
</evidence>
<dbReference type="Proteomes" id="UP000580517">
    <property type="component" value="Unassembled WGS sequence"/>
</dbReference>
<evidence type="ECO:0000313" key="2">
    <source>
        <dbReference type="Proteomes" id="UP000580517"/>
    </source>
</evidence>
<sequence>MAINRIPFNKPASSPEQLLQKLERQGLVVDDAKREWARSYMCFVGGWPSVWEA</sequence>
<gene>
    <name evidence="1" type="ORF">H0A68_17380</name>
</gene>
<dbReference type="AlphaFoldDB" id="A0A853FCX7"/>
<comment type="caution">
    <text evidence="1">The sequence shown here is derived from an EMBL/GenBank/DDBJ whole genome shotgun (WGS) entry which is preliminary data.</text>
</comment>
<proteinExistence type="predicted"/>
<keyword evidence="2" id="KW-1185">Reference proteome</keyword>
<dbReference type="RefSeq" id="WP_167668970.1">
    <property type="nucleotide sequence ID" value="NZ_JACCEW010000006.1"/>
</dbReference>
<organism evidence="1 2">
    <name type="scientific">Allopusillimonas soli</name>
    <dbReference type="NCBI Taxonomy" id="659016"/>
    <lineage>
        <taxon>Bacteria</taxon>
        <taxon>Pseudomonadati</taxon>
        <taxon>Pseudomonadota</taxon>
        <taxon>Betaproteobacteria</taxon>
        <taxon>Burkholderiales</taxon>
        <taxon>Alcaligenaceae</taxon>
        <taxon>Allopusillimonas</taxon>
    </lineage>
</organism>
<protein>
    <submittedName>
        <fullName evidence="1">Uncharacterized protein</fullName>
    </submittedName>
</protein>
<accession>A0A853FCX7</accession>